<gene>
    <name evidence="4" type="ORF">GPUH_LOCUS9430</name>
    <name evidence="5" type="ORF">GPUH_LOCUS9944</name>
</gene>
<keyword evidence="6" id="KW-1185">Reference proteome</keyword>
<proteinExistence type="predicted"/>
<evidence type="ECO:0000313" key="6">
    <source>
        <dbReference type="Proteomes" id="UP000271098"/>
    </source>
</evidence>
<accession>A0A183DMK6</accession>
<keyword evidence="2" id="KW-0812">Transmembrane</keyword>
<name>A0A183DMK6_9BILA</name>
<dbReference type="WBParaSite" id="GPUH_0000944201-mRNA-1">
    <property type="protein sequence ID" value="GPUH_0000944201-mRNA-1"/>
    <property type="gene ID" value="GPUH_0000944201"/>
</dbReference>
<dbReference type="GO" id="GO:0042302">
    <property type="term" value="F:structural constituent of cuticle"/>
    <property type="evidence" value="ECO:0007669"/>
    <property type="project" value="InterPro"/>
</dbReference>
<reference evidence="4 6" key="2">
    <citation type="submission" date="2018-11" db="EMBL/GenBank/DDBJ databases">
        <authorList>
            <consortium name="Pathogen Informatics"/>
        </authorList>
    </citation>
    <scope>NUCLEOTIDE SEQUENCE [LARGE SCALE GENOMIC DNA]</scope>
</reference>
<dbReference type="Pfam" id="PF01484">
    <property type="entry name" value="Col_cuticle_N"/>
    <property type="match status" value="1"/>
</dbReference>
<keyword evidence="2" id="KW-0472">Membrane</keyword>
<sequence length="62" mass="7196">MESETREKAYTFVAYTAVIFSLVSILAVFVTLPMVNNYVNTINARVAEEMEYCQVTFRLRHD</sequence>
<dbReference type="SMART" id="SM01088">
    <property type="entry name" value="Col_cuticle_N"/>
    <property type="match status" value="1"/>
</dbReference>
<protein>
    <submittedName>
        <fullName evidence="7 8">Col_cuticle_N domain-containing protein</fullName>
    </submittedName>
</protein>
<dbReference type="WBParaSite" id="GPUH_0000995801-mRNA-1">
    <property type="protein sequence ID" value="GPUH_0000995801-mRNA-1"/>
    <property type="gene ID" value="GPUH_0000995801"/>
</dbReference>
<dbReference type="EMBL" id="UYRT01030842">
    <property type="protein sequence ID" value="VDK72262.1"/>
    <property type="molecule type" value="Genomic_DNA"/>
</dbReference>
<evidence type="ECO:0000259" key="3">
    <source>
        <dbReference type="SMART" id="SM01088"/>
    </source>
</evidence>
<dbReference type="Proteomes" id="UP000271098">
    <property type="component" value="Unassembled WGS sequence"/>
</dbReference>
<evidence type="ECO:0000313" key="8">
    <source>
        <dbReference type="WBParaSite" id="GPUH_0000995801-mRNA-1"/>
    </source>
</evidence>
<dbReference type="OrthoDB" id="5874994at2759"/>
<evidence type="ECO:0000313" key="4">
    <source>
        <dbReference type="EMBL" id="VDK72262.1"/>
    </source>
</evidence>
<organism evidence="8">
    <name type="scientific">Gongylonema pulchrum</name>
    <dbReference type="NCBI Taxonomy" id="637853"/>
    <lineage>
        <taxon>Eukaryota</taxon>
        <taxon>Metazoa</taxon>
        <taxon>Ecdysozoa</taxon>
        <taxon>Nematoda</taxon>
        <taxon>Chromadorea</taxon>
        <taxon>Rhabditida</taxon>
        <taxon>Spirurina</taxon>
        <taxon>Spiruromorpha</taxon>
        <taxon>Spiruroidea</taxon>
        <taxon>Gongylonematidae</taxon>
        <taxon>Gongylonema</taxon>
    </lineage>
</organism>
<feature type="domain" description="Nematode cuticle collagen N-terminal" evidence="3">
    <location>
        <begin position="12"/>
        <end position="59"/>
    </location>
</feature>
<keyword evidence="2" id="KW-1133">Transmembrane helix</keyword>
<dbReference type="InterPro" id="IPR002486">
    <property type="entry name" value="Col_cuticle_N"/>
</dbReference>
<evidence type="ECO:0000256" key="2">
    <source>
        <dbReference type="SAM" id="Phobius"/>
    </source>
</evidence>
<evidence type="ECO:0000313" key="7">
    <source>
        <dbReference type="WBParaSite" id="GPUH_0000944201-mRNA-1"/>
    </source>
</evidence>
<dbReference type="EMBL" id="UYRT01035062">
    <property type="protein sequence ID" value="VDK79702.1"/>
    <property type="molecule type" value="Genomic_DNA"/>
</dbReference>
<keyword evidence="1" id="KW-0677">Repeat</keyword>
<evidence type="ECO:0000256" key="1">
    <source>
        <dbReference type="ARBA" id="ARBA00022737"/>
    </source>
</evidence>
<evidence type="ECO:0000313" key="5">
    <source>
        <dbReference type="EMBL" id="VDK79702.1"/>
    </source>
</evidence>
<dbReference type="AlphaFoldDB" id="A0A183DMK6"/>
<reference evidence="7 8" key="1">
    <citation type="submission" date="2016-06" db="UniProtKB">
        <authorList>
            <consortium name="WormBaseParasite"/>
        </authorList>
    </citation>
    <scope>IDENTIFICATION</scope>
</reference>
<feature type="transmembrane region" description="Helical" evidence="2">
    <location>
        <begin position="12"/>
        <end position="35"/>
    </location>
</feature>